<dbReference type="Gene3D" id="2.60.40.3830">
    <property type="match status" value="1"/>
</dbReference>
<comment type="caution">
    <text evidence="1">The sequence shown here is derived from an EMBL/GenBank/DDBJ whole genome shotgun (WGS) entry which is preliminary data.</text>
</comment>
<sequence length="141" mass="15637">MKKIIWMALFMMCVGCQQTGNEESPVTTKTEDFEAGSYTMRGIPDRVAFIDAPWIEGETQKYMWHFWGSEEELEGAFKVKGTHTETGKTVTVLEASEIAGPVNGADASLPSNMSLPKSGEWKLDTRIDGESFGTILVHVKE</sequence>
<dbReference type="Pfam" id="PF16167">
    <property type="entry name" value="DUF4871"/>
    <property type="match status" value="1"/>
</dbReference>
<dbReference type="Proteomes" id="UP000257032">
    <property type="component" value="Unassembled WGS sequence"/>
</dbReference>
<reference evidence="1 2" key="1">
    <citation type="submission" date="2018-08" db="EMBL/GenBank/DDBJ databases">
        <title>Genome sequence of strict halophilic Halobacillus trueperi SS1 isolated from Lunsu, a salty water body of North West Himalayas.</title>
        <authorList>
            <person name="Gupta S."/>
            <person name="Sharma P."/>
            <person name="Dev K."/>
            <person name="Baumler D."/>
            <person name="Sourirajan A."/>
        </authorList>
    </citation>
    <scope>NUCLEOTIDE SEQUENCE [LARGE SCALE GENOMIC DNA]</scope>
    <source>
        <strain evidence="1 2">SS1</strain>
    </source>
</reference>
<organism evidence="1 2">
    <name type="scientific">Halobacillus trueperi</name>
    <dbReference type="NCBI Taxonomy" id="156205"/>
    <lineage>
        <taxon>Bacteria</taxon>
        <taxon>Bacillati</taxon>
        <taxon>Bacillota</taxon>
        <taxon>Bacilli</taxon>
        <taxon>Bacillales</taxon>
        <taxon>Bacillaceae</taxon>
        <taxon>Halobacillus</taxon>
    </lineage>
</organism>
<gene>
    <name evidence="1" type="ORF">DXT76_17165</name>
</gene>
<name>A0A3D8VI03_9BACI</name>
<dbReference type="AlphaFoldDB" id="A0A3D8VI03"/>
<evidence type="ECO:0000313" key="1">
    <source>
        <dbReference type="EMBL" id="RDY69030.1"/>
    </source>
</evidence>
<dbReference type="EMBL" id="QTLC01000064">
    <property type="protein sequence ID" value="RDY69030.1"/>
    <property type="molecule type" value="Genomic_DNA"/>
</dbReference>
<evidence type="ECO:0000313" key="2">
    <source>
        <dbReference type="Proteomes" id="UP000257032"/>
    </source>
</evidence>
<accession>A0A3D8VI03</accession>
<protein>
    <submittedName>
        <fullName evidence="1">DUF4871 domain-containing protein</fullName>
    </submittedName>
</protein>
<dbReference type="RefSeq" id="WP_115894893.1">
    <property type="nucleotide sequence ID" value="NZ_QTLC01000064.1"/>
</dbReference>
<dbReference type="InterPro" id="IPR032366">
    <property type="entry name" value="DUF4871"/>
</dbReference>
<proteinExistence type="predicted"/>